<evidence type="ECO:0000313" key="8">
    <source>
        <dbReference type="EMBL" id="SZX60786.1"/>
    </source>
</evidence>
<keyword evidence="6" id="KW-1133">Transmembrane helix</keyword>
<feature type="transmembrane region" description="Helical" evidence="6">
    <location>
        <begin position="97"/>
        <end position="116"/>
    </location>
</feature>
<evidence type="ECO:0000256" key="5">
    <source>
        <dbReference type="SAM" id="MobiDB-lite"/>
    </source>
</evidence>
<dbReference type="InterPro" id="IPR029058">
    <property type="entry name" value="AB_hydrolase_fold"/>
</dbReference>
<dbReference type="Proteomes" id="UP000256970">
    <property type="component" value="Unassembled WGS sequence"/>
</dbReference>
<dbReference type="SUPFAM" id="SSF53474">
    <property type="entry name" value="alpha/beta-Hydrolases"/>
    <property type="match status" value="1"/>
</dbReference>
<evidence type="ECO:0000259" key="7">
    <source>
        <dbReference type="Pfam" id="PF20434"/>
    </source>
</evidence>
<accession>A0A383V8X6</accession>
<dbReference type="EMBL" id="FNXT01000103">
    <property type="protein sequence ID" value="SZX60786.1"/>
    <property type="molecule type" value="Genomic_DNA"/>
</dbReference>
<feature type="domain" description="BD-FAE-like" evidence="7">
    <location>
        <begin position="135"/>
        <end position="350"/>
    </location>
</feature>
<dbReference type="Pfam" id="PF20434">
    <property type="entry name" value="BD-FAE"/>
    <property type="match status" value="1"/>
</dbReference>
<name>A0A383V8X6_TETOB</name>
<dbReference type="Gene3D" id="3.40.50.1820">
    <property type="entry name" value="alpha/beta hydrolase"/>
    <property type="match status" value="1"/>
</dbReference>
<proteinExistence type="inferred from homology"/>
<keyword evidence="9" id="KW-1185">Reference proteome</keyword>
<evidence type="ECO:0000256" key="2">
    <source>
        <dbReference type="ARBA" id="ARBA00038028"/>
    </source>
</evidence>
<dbReference type="STRING" id="3088.A0A383V8X6"/>
<evidence type="ECO:0000256" key="3">
    <source>
        <dbReference type="ARBA" id="ARBA00038928"/>
    </source>
</evidence>
<evidence type="ECO:0000313" key="9">
    <source>
        <dbReference type="Proteomes" id="UP000256970"/>
    </source>
</evidence>
<dbReference type="GO" id="GO:0016787">
    <property type="term" value="F:hydrolase activity"/>
    <property type="evidence" value="ECO:0007669"/>
    <property type="project" value="UniProtKB-KW"/>
</dbReference>
<dbReference type="InterPro" id="IPR050300">
    <property type="entry name" value="GDXG_lipolytic_enzyme"/>
</dbReference>
<comment type="similarity">
    <text evidence="2">Belongs to the AB hydrolase superfamily. Isoprenylcysteine methylesterase family.</text>
</comment>
<reference evidence="8 9" key="1">
    <citation type="submission" date="2016-10" db="EMBL/GenBank/DDBJ databases">
        <authorList>
            <person name="Cai Z."/>
        </authorList>
    </citation>
    <scope>NUCLEOTIDE SEQUENCE [LARGE SCALE GENOMIC DNA]</scope>
</reference>
<dbReference type="InterPro" id="IPR049492">
    <property type="entry name" value="BD-FAE-like_dom"/>
</dbReference>
<evidence type="ECO:0000256" key="6">
    <source>
        <dbReference type="SAM" id="Phobius"/>
    </source>
</evidence>
<dbReference type="EC" id="3.1.1.n2" evidence="3"/>
<dbReference type="PANTHER" id="PTHR48081:SF33">
    <property type="entry name" value="KYNURENINE FORMAMIDASE"/>
    <property type="match status" value="1"/>
</dbReference>
<gene>
    <name evidence="8" type="ORF">BQ4739_LOCUS1319</name>
</gene>
<keyword evidence="1" id="KW-0378">Hydrolase</keyword>
<feature type="transmembrane region" description="Helical" evidence="6">
    <location>
        <begin position="71"/>
        <end position="91"/>
    </location>
</feature>
<organism evidence="8 9">
    <name type="scientific">Tetradesmus obliquus</name>
    <name type="common">Green alga</name>
    <name type="synonym">Acutodesmus obliquus</name>
    <dbReference type="NCBI Taxonomy" id="3088"/>
    <lineage>
        <taxon>Eukaryota</taxon>
        <taxon>Viridiplantae</taxon>
        <taxon>Chlorophyta</taxon>
        <taxon>core chlorophytes</taxon>
        <taxon>Chlorophyceae</taxon>
        <taxon>CS clade</taxon>
        <taxon>Sphaeropleales</taxon>
        <taxon>Scenedesmaceae</taxon>
        <taxon>Tetradesmus</taxon>
    </lineage>
</organism>
<dbReference type="PANTHER" id="PTHR48081">
    <property type="entry name" value="AB HYDROLASE SUPERFAMILY PROTEIN C4A8.06C"/>
    <property type="match status" value="1"/>
</dbReference>
<feature type="region of interest" description="Disordered" evidence="5">
    <location>
        <begin position="14"/>
        <end position="40"/>
    </location>
</feature>
<keyword evidence="6" id="KW-0472">Membrane</keyword>
<evidence type="ECO:0000256" key="4">
    <source>
        <dbReference type="ARBA" id="ARBA00049507"/>
    </source>
</evidence>
<evidence type="ECO:0000256" key="1">
    <source>
        <dbReference type="ARBA" id="ARBA00022801"/>
    </source>
</evidence>
<sequence>MLSSARAATLVFRSSSSSDGGDGSSYQTASRSNASRRHRRSKSWASMDSLADLNIPLSPGQALERLLLESWMVAGLALKLWSYLGLGWKWLVQVYRLVLYAMFLLPGFLQMIYYYYTSPSVKRSVIYGRKPRQRLDLYVPKNAEAGELPVVIFVTGGAWTIGYKAWGALLGRRLCEAGVIVACLDYRNFPQGSALDMLEDVNTGIAWVLRKVQRYGGNPDQVWLVGQSAGGQLAMLALLSQAAQAATGQAVLGGAPLWHPSCLSGFVGVSGAYDLEGLAAHLHRRGLYKNLLDTIMSIDGQVAYELLSPLHAARNPPPNLAAFMPPVLLMHGTTDKSVPVASSLLLSDALTAAGVESSVQLLPAKTHTDLLLEDALGGGRDVLSDSILACITGREEVSDHPSMCPKLLVRLAGCVCPF</sequence>
<dbReference type="AlphaFoldDB" id="A0A383V8X6"/>
<keyword evidence="6" id="KW-0812">Transmembrane</keyword>
<comment type="catalytic activity">
    <reaction evidence="4">
        <text>[protein]-C-terminal S-[(2E,6E)-farnesyl]-L-cysteine methyl ester + H2O = [protein]-C-terminal S-[(2E,6E)-farnesyl]-L-cysteine + methanol + H(+)</text>
        <dbReference type="Rhea" id="RHEA:48520"/>
        <dbReference type="Rhea" id="RHEA-COMP:12125"/>
        <dbReference type="Rhea" id="RHEA-COMP:12126"/>
        <dbReference type="ChEBI" id="CHEBI:15377"/>
        <dbReference type="ChEBI" id="CHEBI:15378"/>
        <dbReference type="ChEBI" id="CHEBI:17790"/>
        <dbReference type="ChEBI" id="CHEBI:90510"/>
        <dbReference type="ChEBI" id="CHEBI:90511"/>
        <dbReference type="EC" id="3.1.1.n2"/>
    </reaction>
</comment>
<protein>
    <recommendedName>
        <fullName evidence="3">protein-S-isoprenylcysteine alpha-carbonyl methylesterase</fullName>
        <ecNumber evidence="3">3.1.1.n2</ecNumber>
    </recommendedName>
</protein>